<dbReference type="Pfam" id="PF13185">
    <property type="entry name" value="GAF_2"/>
    <property type="match status" value="1"/>
</dbReference>
<organism evidence="6 7">
    <name type="scientific">Tectimicrobiota bacterium</name>
    <dbReference type="NCBI Taxonomy" id="2528274"/>
    <lineage>
        <taxon>Bacteria</taxon>
        <taxon>Pseudomonadati</taxon>
        <taxon>Nitrospinota/Tectimicrobiota group</taxon>
        <taxon>Candidatus Tectimicrobiota</taxon>
    </lineage>
</organism>
<evidence type="ECO:0000256" key="3">
    <source>
        <dbReference type="ARBA" id="ARBA00023012"/>
    </source>
</evidence>
<evidence type="ECO:0000313" key="6">
    <source>
        <dbReference type="EMBL" id="MBI3014970.1"/>
    </source>
</evidence>
<dbReference type="PANTHER" id="PTHR24421:SF61">
    <property type="entry name" value="OXYGEN SENSOR HISTIDINE KINASE NREB"/>
    <property type="match status" value="1"/>
</dbReference>
<evidence type="ECO:0000256" key="1">
    <source>
        <dbReference type="ARBA" id="ARBA00022679"/>
    </source>
</evidence>
<keyword evidence="4" id="KW-0472">Membrane</keyword>
<dbReference type="EMBL" id="JACPSX010000149">
    <property type="protein sequence ID" value="MBI3014970.1"/>
    <property type="molecule type" value="Genomic_DNA"/>
</dbReference>
<feature type="domain" description="GAF" evidence="5">
    <location>
        <begin position="90"/>
        <end position="237"/>
    </location>
</feature>
<keyword evidence="4" id="KW-1133">Transmembrane helix</keyword>
<dbReference type="InterPro" id="IPR003018">
    <property type="entry name" value="GAF"/>
</dbReference>
<dbReference type="SMART" id="SM00065">
    <property type="entry name" value="GAF"/>
    <property type="match status" value="1"/>
</dbReference>
<dbReference type="PANTHER" id="PTHR24421">
    <property type="entry name" value="NITRATE/NITRITE SENSOR PROTEIN NARX-RELATED"/>
    <property type="match status" value="1"/>
</dbReference>
<gene>
    <name evidence="6" type="ORF">HYY65_07935</name>
</gene>
<feature type="transmembrane region" description="Helical" evidence="4">
    <location>
        <begin position="7"/>
        <end position="28"/>
    </location>
</feature>
<dbReference type="Gene3D" id="6.10.250.2870">
    <property type="match status" value="1"/>
</dbReference>
<evidence type="ECO:0000259" key="5">
    <source>
        <dbReference type="SMART" id="SM00065"/>
    </source>
</evidence>
<feature type="transmembrane region" description="Helical" evidence="4">
    <location>
        <begin position="40"/>
        <end position="61"/>
    </location>
</feature>
<dbReference type="GO" id="GO:0000155">
    <property type="term" value="F:phosphorelay sensor kinase activity"/>
    <property type="evidence" value="ECO:0007669"/>
    <property type="project" value="InterPro"/>
</dbReference>
<dbReference type="Proteomes" id="UP000741360">
    <property type="component" value="Unassembled WGS sequence"/>
</dbReference>
<dbReference type="AlphaFoldDB" id="A0A932GQ97"/>
<proteinExistence type="predicted"/>
<feature type="non-terminal residue" evidence="6">
    <location>
        <position position="373"/>
    </location>
</feature>
<dbReference type="GO" id="GO:0016020">
    <property type="term" value="C:membrane"/>
    <property type="evidence" value="ECO:0007669"/>
    <property type="project" value="InterPro"/>
</dbReference>
<name>A0A932GQ97_UNCTE</name>
<dbReference type="GO" id="GO:0046983">
    <property type="term" value="F:protein dimerization activity"/>
    <property type="evidence" value="ECO:0007669"/>
    <property type="project" value="InterPro"/>
</dbReference>
<dbReference type="Pfam" id="PF07730">
    <property type="entry name" value="HisKA_3"/>
    <property type="match status" value="1"/>
</dbReference>
<evidence type="ECO:0000256" key="2">
    <source>
        <dbReference type="ARBA" id="ARBA00022777"/>
    </source>
</evidence>
<reference evidence="6" key="1">
    <citation type="submission" date="2020-07" db="EMBL/GenBank/DDBJ databases">
        <title>Huge and variable diversity of episymbiotic CPR bacteria and DPANN archaea in groundwater ecosystems.</title>
        <authorList>
            <person name="He C.Y."/>
            <person name="Keren R."/>
            <person name="Whittaker M."/>
            <person name="Farag I.F."/>
            <person name="Doudna J."/>
            <person name="Cate J.H.D."/>
            <person name="Banfield J.F."/>
        </authorList>
    </citation>
    <scope>NUCLEOTIDE SEQUENCE</scope>
    <source>
        <strain evidence="6">NC_groundwater_717_Ag_S-0.2um_59_8</strain>
    </source>
</reference>
<accession>A0A932GQ97</accession>
<evidence type="ECO:0000313" key="7">
    <source>
        <dbReference type="Proteomes" id="UP000741360"/>
    </source>
</evidence>
<dbReference type="SUPFAM" id="SSF55781">
    <property type="entry name" value="GAF domain-like"/>
    <property type="match status" value="1"/>
</dbReference>
<dbReference type="InterPro" id="IPR011712">
    <property type="entry name" value="Sig_transdc_His_kin_sub3_dim/P"/>
</dbReference>
<keyword evidence="4" id="KW-0812">Transmembrane</keyword>
<keyword evidence="1" id="KW-0808">Transferase</keyword>
<protein>
    <submittedName>
        <fullName evidence="6">GAF domain-containing protein</fullName>
    </submittedName>
</protein>
<sequence>MNLRRLKWIAIIVPLGFLILLEVVRYLYLEPLLPYPTGHLLAIAVMIPAVYLFSHSIFTIITRMEQEVLRHNRHLAAMNQILTAVSRSLELDEILQVALDQVLEVMQIEMGAIALLDAEKEELKIAVNRGLPPEIYLHVKCLKLADAPLEWEVVRSGKPAVIENLMEDPRVLDIAKQAGFQSLVCLPLKSKGVVQGLLGIASCQKRSFSQSDVDLLMATGSQIGMTIENARLFAEARKQSERLRILQERERIAMDLHDGVIQSLYAVGLSLESCAETAREAPEEVTRKIDRAVDDLNGVIKDIRNYIFDLRPNPMGAEGIKGALEETVKAFRVNSLLEAELSAEEVEGLGQEEIVQLAHIAQEALANIMKHAR</sequence>
<keyword evidence="2" id="KW-0418">Kinase</keyword>
<dbReference type="InterPro" id="IPR050482">
    <property type="entry name" value="Sensor_HK_TwoCompSys"/>
</dbReference>
<dbReference type="InterPro" id="IPR029016">
    <property type="entry name" value="GAF-like_dom_sf"/>
</dbReference>
<comment type="caution">
    <text evidence="6">The sequence shown here is derived from an EMBL/GenBank/DDBJ whole genome shotgun (WGS) entry which is preliminary data.</text>
</comment>
<keyword evidence="3" id="KW-0902">Two-component regulatory system</keyword>
<evidence type="ECO:0000256" key="4">
    <source>
        <dbReference type="SAM" id="Phobius"/>
    </source>
</evidence>
<dbReference type="Gene3D" id="3.30.450.40">
    <property type="match status" value="1"/>
</dbReference>